<dbReference type="SUPFAM" id="SSF88723">
    <property type="entry name" value="PIN domain-like"/>
    <property type="match status" value="1"/>
</dbReference>
<name>A0A8J7F1M1_9CYAN</name>
<evidence type="ECO:0008006" key="3">
    <source>
        <dbReference type="Google" id="ProtNLM"/>
    </source>
</evidence>
<evidence type="ECO:0000313" key="1">
    <source>
        <dbReference type="EMBL" id="MBE9214378.1"/>
    </source>
</evidence>
<dbReference type="InterPro" id="IPR029060">
    <property type="entry name" value="PIN-like_dom_sf"/>
</dbReference>
<keyword evidence="2" id="KW-1185">Reference proteome</keyword>
<protein>
    <recommendedName>
        <fullName evidence="3">PIN domain-containing protein</fullName>
    </recommendedName>
</protein>
<dbReference type="RefSeq" id="WP_193922106.1">
    <property type="nucleotide sequence ID" value="NZ_JADEWL010000058.1"/>
</dbReference>
<dbReference type="Proteomes" id="UP000620559">
    <property type="component" value="Unassembled WGS sequence"/>
</dbReference>
<proteinExistence type="predicted"/>
<accession>A0A8J7F1M1</accession>
<dbReference type="EMBL" id="JADEWL010000058">
    <property type="protein sequence ID" value="MBE9214378.1"/>
    <property type="molecule type" value="Genomic_DNA"/>
</dbReference>
<organism evidence="1 2">
    <name type="scientific">Plectonema cf. radiosum LEGE 06105</name>
    <dbReference type="NCBI Taxonomy" id="945769"/>
    <lineage>
        <taxon>Bacteria</taxon>
        <taxon>Bacillati</taxon>
        <taxon>Cyanobacteriota</taxon>
        <taxon>Cyanophyceae</taxon>
        <taxon>Oscillatoriophycideae</taxon>
        <taxon>Oscillatoriales</taxon>
        <taxon>Microcoleaceae</taxon>
        <taxon>Plectonema</taxon>
    </lineage>
</organism>
<dbReference type="AlphaFoldDB" id="A0A8J7F1M1"/>
<evidence type="ECO:0000313" key="2">
    <source>
        <dbReference type="Proteomes" id="UP000620559"/>
    </source>
</evidence>
<gene>
    <name evidence="1" type="ORF">IQ247_17175</name>
</gene>
<reference evidence="1" key="1">
    <citation type="submission" date="2020-10" db="EMBL/GenBank/DDBJ databases">
        <authorList>
            <person name="Castelo-Branco R."/>
            <person name="Eusebio N."/>
            <person name="Adriana R."/>
            <person name="Vieira A."/>
            <person name="Brugerolle De Fraissinette N."/>
            <person name="Rezende De Castro R."/>
            <person name="Schneider M.P."/>
            <person name="Vasconcelos V."/>
            <person name="Leao P.N."/>
        </authorList>
    </citation>
    <scope>NUCLEOTIDE SEQUENCE</scope>
    <source>
        <strain evidence="1">LEGE 06105</strain>
    </source>
</reference>
<comment type="caution">
    <text evidence="1">The sequence shown here is derived from an EMBL/GenBank/DDBJ whole genome shotgun (WGS) entry which is preliminary data.</text>
</comment>
<sequence length="51" mass="5390">MAVLKLAGGGMFDVVIAQAALKVGVDYLVTLNPKDFVRLGDEIAAFVKVPE</sequence>